<accession>M2X5T7</accession>
<keyword evidence="3" id="KW-1185">Reference proteome</keyword>
<dbReference type="Gramene" id="EME31835">
    <property type="protein sequence ID" value="EME31835"/>
    <property type="gene ID" value="Gasu_09090"/>
</dbReference>
<dbReference type="KEGG" id="gsl:Gasu_09090"/>
<protein>
    <submittedName>
        <fullName evidence="2">Uncharacterized protein</fullName>
    </submittedName>
</protein>
<proteinExistence type="predicted"/>
<name>M2X5T7_GALSU</name>
<organism evidence="2 3">
    <name type="scientific">Galdieria sulphuraria</name>
    <name type="common">Red alga</name>
    <dbReference type="NCBI Taxonomy" id="130081"/>
    <lineage>
        <taxon>Eukaryota</taxon>
        <taxon>Rhodophyta</taxon>
        <taxon>Bangiophyceae</taxon>
        <taxon>Galdieriales</taxon>
        <taxon>Galdieriaceae</taxon>
        <taxon>Galdieria</taxon>
    </lineage>
</organism>
<dbReference type="AlphaFoldDB" id="M2X5T7"/>
<dbReference type="OrthoDB" id="10388666at2759"/>
<keyword evidence="1" id="KW-0175">Coiled coil</keyword>
<dbReference type="GeneID" id="17090453"/>
<feature type="coiled-coil region" evidence="1">
    <location>
        <begin position="63"/>
        <end position="104"/>
    </location>
</feature>
<feature type="coiled-coil region" evidence="1">
    <location>
        <begin position="299"/>
        <end position="350"/>
    </location>
</feature>
<feature type="coiled-coil region" evidence="1">
    <location>
        <begin position="930"/>
        <end position="957"/>
    </location>
</feature>
<gene>
    <name evidence="2" type="ORF">Gasu_09090</name>
</gene>
<reference evidence="3" key="1">
    <citation type="journal article" date="2013" name="Science">
        <title>Gene transfer from bacteria and archaea facilitated evolution of an extremophilic eukaryote.</title>
        <authorList>
            <person name="Schonknecht G."/>
            <person name="Chen W.H."/>
            <person name="Ternes C.M."/>
            <person name="Barbier G.G."/>
            <person name="Shrestha R.P."/>
            <person name="Stanke M."/>
            <person name="Brautigam A."/>
            <person name="Baker B.J."/>
            <person name="Banfield J.F."/>
            <person name="Garavito R.M."/>
            <person name="Carr K."/>
            <person name="Wilkerson C."/>
            <person name="Rensing S.A."/>
            <person name="Gagneul D."/>
            <person name="Dickenson N.E."/>
            <person name="Oesterhelt C."/>
            <person name="Lercher M.J."/>
            <person name="Weber A.P."/>
        </authorList>
    </citation>
    <scope>NUCLEOTIDE SEQUENCE [LARGE SCALE GENOMIC DNA]</scope>
    <source>
        <strain evidence="3">074W</strain>
    </source>
</reference>
<dbReference type="Proteomes" id="UP000030680">
    <property type="component" value="Unassembled WGS sequence"/>
</dbReference>
<feature type="coiled-coil region" evidence="1">
    <location>
        <begin position="447"/>
        <end position="517"/>
    </location>
</feature>
<evidence type="ECO:0000313" key="2">
    <source>
        <dbReference type="EMBL" id="EME31835.1"/>
    </source>
</evidence>
<evidence type="ECO:0000313" key="3">
    <source>
        <dbReference type="Proteomes" id="UP000030680"/>
    </source>
</evidence>
<dbReference type="RefSeq" id="XP_005708355.1">
    <property type="nucleotide sequence ID" value="XM_005708298.1"/>
</dbReference>
<dbReference type="EMBL" id="KB454489">
    <property type="protein sequence ID" value="EME31835.1"/>
    <property type="molecule type" value="Genomic_DNA"/>
</dbReference>
<feature type="coiled-coil region" evidence="1">
    <location>
        <begin position="715"/>
        <end position="742"/>
    </location>
</feature>
<sequence length="1029" mass="121946">MAENSFEISHESFMLPSSSSKTQVLWEELDPRDLEIERLKRTNFNLRLRVFHLEGCLGLNKDSEKVLERGKKEQELMEELQREVEKKEELLLSARDLIRSLKSELTERNTKQDSKHEKDLFAVEQVKPAIFGVSDVTLNTSTESGLNLDTNDIISRCEKIMEKLRYFTLGEFAEESKRIYTHLKGQISVQVASNIVVQFLDFIDRLLASILQGEFLLRPNNKLESQHVQTEPTVALPNTFMSNLIKLLKYLVDVRLQLQGIVQGDETSQPVFPETDDAFVGDEVLKLMSNEVVDWDQIIDQIKLQKEDLTLTYDALEEAEGLRDEAVEALETTEVERDAAVKLIENLKELASSIASNDVTASQRILEEIGVGYDFIAISNDWKADVLNGVKQQNDAYQHLEEAVVSWRKRWDSLTYDDLHEFNEDGKFTCFVKEEKMKLEQKVYDLSQLFKEEQEMWNKKIEALKEERDLEIMRCQQLEDESMRMIEEQVELHKTEMEQLQKQLYERTKTQENLERELEATCDIIEDCKLKTTGFLDMMKRLEYALLSLDENILESIQIECTNEEILKNSFQVISQLKQRITSTDEATRNLLYMLKEQDRKFDAKVQQLDRGTSKLESKVLEWSDKVDYLRKELFQRNQKVEEQRKKIILLEEEERDREFQYYCREEEHRKQQAIIKEEKESTLIELSTCREEYRLLYDEWLQLCEQVEDVTSALEQHEVFSKQLEEEKENLEVSVFKVDEERKQIEHKYKHLYSLHFEVRESLLREVKLWKAQFSSYWEDNEIFKETIRAFQEEVQSRWSEIVSVFQEHYALLCNRLLGGNEEAFQGWKPLEFEFVLQGTNFFPEFVKHLGLLSANIQLLSQELESSVVVNNISSVPERHFICQHEVTFSLPEETVPVDNNITVTTTTDRETLRQMCNFIRSWNMEGWFQIMMRRLLELKRKLTRLEEKQERALSTVKLRDVRYYSSTMKEFSASKEPKIRRRFSFSPATGQKVSPLQYLRWKEREQEEGILRHMRDKWSESQRYRNM</sequence>
<evidence type="ECO:0000256" key="1">
    <source>
        <dbReference type="SAM" id="Coils"/>
    </source>
</evidence>